<keyword evidence="1" id="KW-0472">Membrane</keyword>
<dbReference type="Proteomes" id="UP000033423">
    <property type="component" value="Unassembled WGS sequence"/>
</dbReference>
<dbReference type="SMART" id="SM00460">
    <property type="entry name" value="TGc"/>
    <property type="match status" value="1"/>
</dbReference>
<protein>
    <submittedName>
        <fullName evidence="3">Transglutaminase domain-containing protein</fullName>
    </submittedName>
</protein>
<accession>A0A0F3GX01</accession>
<proteinExistence type="predicted"/>
<dbReference type="Pfam" id="PF11992">
    <property type="entry name" value="TgpA_N"/>
    <property type="match status" value="1"/>
</dbReference>
<dbReference type="PANTHER" id="PTHR42736">
    <property type="entry name" value="PROTEIN-GLUTAMINE GAMMA-GLUTAMYLTRANSFERASE"/>
    <property type="match status" value="1"/>
</dbReference>
<feature type="transmembrane region" description="Helical" evidence="1">
    <location>
        <begin position="137"/>
        <end position="157"/>
    </location>
</feature>
<dbReference type="PANTHER" id="PTHR42736:SF1">
    <property type="entry name" value="PROTEIN-GLUTAMINE GAMMA-GLUTAMYLTRANSFERASE"/>
    <property type="match status" value="1"/>
</dbReference>
<reference evidence="3 4" key="1">
    <citation type="submission" date="2015-02" db="EMBL/GenBank/DDBJ databases">
        <title>Single-cell genomics of uncultivated deep-branching MTB reveals a conserved set of magnetosome genes.</title>
        <authorList>
            <person name="Kolinko S."/>
            <person name="Richter M."/>
            <person name="Glockner F.O."/>
            <person name="Brachmann A."/>
            <person name="Schuler D."/>
        </authorList>
    </citation>
    <scope>NUCLEOTIDE SEQUENCE [LARGE SCALE GENOMIC DNA]</scope>
    <source>
        <strain evidence="3">TM-1</strain>
    </source>
</reference>
<organism evidence="3 4">
    <name type="scientific">Candidatus Magnetobacterium bavaricum</name>
    <dbReference type="NCBI Taxonomy" id="29290"/>
    <lineage>
        <taxon>Bacteria</taxon>
        <taxon>Pseudomonadati</taxon>
        <taxon>Nitrospirota</taxon>
        <taxon>Thermodesulfovibrionia</taxon>
        <taxon>Thermodesulfovibrionales</taxon>
        <taxon>Candidatus Magnetobacteriaceae</taxon>
        <taxon>Candidatus Magnetobacterium</taxon>
    </lineage>
</organism>
<gene>
    <name evidence="3" type="ORF">MBAV_001375</name>
</gene>
<keyword evidence="4" id="KW-1185">Reference proteome</keyword>
<feature type="transmembrane region" description="Helical" evidence="1">
    <location>
        <begin position="178"/>
        <end position="196"/>
    </location>
</feature>
<keyword evidence="1" id="KW-1133">Transmembrane helix</keyword>
<dbReference type="Gene3D" id="3.10.620.30">
    <property type="match status" value="1"/>
</dbReference>
<evidence type="ECO:0000259" key="2">
    <source>
        <dbReference type="SMART" id="SM00460"/>
    </source>
</evidence>
<evidence type="ECO:0000256" key="1">
    <source>
        <dbReference type="SAM" id="Phobius"/>
    </source>
</evidence>
<dbReference type="EMBL" id="LACI01000593">
    <property type="protein sequence ID" value="KJU86431.1"/>
    <property type="molecule type" value="Genomic_DNA"/>
</dbReference>
<feature type="transmembrane region" description="Helical" evidence="1">
    <location>
        <begin position="545"/>
        <end position="565"/>
    </location>
</feature>
<feature type="transmembrane region" description="Helical" evidence="1">
    <location>
        <begin position="63"/>
        <end position="83"/>
    </location>
</feature>
<dbReference type="InterPro" id="IPR038765">
    <property type="entry name" value="Papain-like_cys_pep_sf"/>
</dbReference>
<comment type="caution">
    <text evidence="3">The sequence shown here is derived from an EMBL/GenBank/DDBJ whole genome shotgun (WGS) entry which is preliminary data.</text>
</comment>
<name>A0A0F3GX01_9BACT</name>
<dbReference type="Pfam" id="PF01841">
    <property type="entry name" value="Transglut_core"/>
    <property type="match status" value="1"/>
</dbReference>
<dbReference type="InterPro" id="IPR021878">
    <property type="entry name" value="TgpA_N"/>
</dbReference>
<evidence type="ECO:0000313" key="4">
    <source>
        <dbReference type="Proteomes" id="UP000033423"/>
    </source>
</evidence>
<feature type="domain" description="Transglutaminase-like" evidence="2">
    <location>
        <begin position="411"/>
        <end position="482"/>
    </location>
</feature>
<feature type="transmembrane region" description="Helical" evidence="1">
    <location>
        <begin position="37"/>
        <end position="56"/>
    </location>
</feature>
<evidence type="ECO:0000313" key="3">
    <source>
        <dbReference type="EMBL" id="KJU86431.1"/>
    </source>
</evidence>
<dbReference type="PATRIC" id="fig|29290.4.peg.1821"/>
<dbReference type="InterPro" id="IPR052901">
    <property type="entry name" value="Bact_TGase-like"/>
</dbReference>
<dbReference type="SUPFAM" id="SSF54001">
    <property type="entry name" value="Cysteine proteinases"/>
    <property type="match status" value="1"/>
</dbReference>
<dbReference type="AlphaFoldDB" id="A0A0F3GX01"/>
<sequence>MGISSYLKGHHQIEVEYVLKGVTYVVATFAYLPVCRYIGLVYSGLFVALIVLSVYLEYGKRYFVPRWVINFLSVSVILLSFYRVYTEDLLEPTVEALAILLAIKFLEEKKFRDYMQIYMLSVFLLTGSALLSIDFIFMLFFILIFFLVSTSIVLLTYHTESPLLRLDKDSLYKIMTRSMLIPLMSIPLTALIFLVLPRTSFHFLGFLGRASVGRAGFADNVLLGDVSNIQLDSSIIFRAQMEPLSSEHLYWRGIVFDYFDGTSWKATEQEPVWALNNLPIKGRMVRQTIYLEPYGNKYMFTLDKPIIVYHLNRTLYEDFVVMAHDDIKSKLRYDVVSILPMRDYGMKDDEVKFLRLPKDLSPDIIALAKTLTAGMNKKEAVEALVGYLRDGQYKYSTKKLPQSSIPLVDFLFKQKYGNCEYFASALAVMLRASGISANVVGGYKGGIYNAVGGYYIVLQKNAHVWVEAYLKDTGWVRLDATPSTSLELADDDKKMFIKLRLFFDSINYLWNSLVINYNLDKQLSLFQNIYQHTRLKNLKLSFQRFKPVVVVVVVAAVVFVLFRLYRFARNRRSVQLRLIARFTGILKGYGYERLTSQGLEEFVQTIREEDIKGAAAAFVLDFERLYYKDMPFTKDNIKIKSMDNSAEPVSRNTLSIYICM</sequence>
<keyword evidence="1" id="KW-0812">Transmembrane</keyword>
<dbReference type="InterPro" id="IPR002931">
    <property type="entry name" value="Transglutaminase-like"/>
</dbReference>